<keyword evidence="2" id="KW-0808">Transferase</keyword>
<dbReference type="PROSITE" id="PS00107">
    <property type="entry name" value="PROTEIN_KINASE_ATP"/>
    <property type="match status" value="1"/>
</dbReference>
<dbReference type="CDD" id="cd14003">
    <property type="entry name" value="STKc_AMPK-like"/>
    <property type="match status" value="1"/>
</dbReference>
<dbReference type="InterPro" id="IPR011009">
    <property type="entry name" value="Kinase-like_dom_sf"/>
</dbReference>
<proteinExistence type="predicted"/>
<dbReference type="CDD" id="cd14335">
    <property type="entry name" value="UBA_SnRK1_plant"/>
    <property type="match status" value="1"/>
</dbReference>
<evidence type="ECO:0000256" key="3">
    <source>
        <dbReference type="ARBA" id="ARBA00022741"/>
    </source>
</evidence>
<evidence type="ECO:0000256" key="5">
    <source>
        <dbReference type="ARBA" id="ARBA00022840"/>
    </source>
</evidence>
<dbReference type="AlphaFoldDB" id="A0A0V0QME8"/>
<dbReference type="FunFam" id="3.30.200.20:FF:000003">
    <property type="entry name" value="Non-specific serine/threonine protein kinase"/>
    <property type="match status" value="1"/>
</dbReference>
<feature type="region of interest" description="Disordered" evidence="7">
    <location>
        <begin position="1"/>
        <end position="42"/>
    </location>
</feature>
<accession>A0A0V0QME8</accession>
<evidence type="ECO:0000256" key="1">
    <source>
        <dbReference type="ARBA" id="ARBA00022527"/>
    </source>
</evidence>
<dbReference type="GO" id="GO:0035556">
    <property type="term" value="P:intracellular signal transduction"/>
    <property type="evidence" value="ECO:0007669"/>
    <property type="project" value="TreeGrafter"/>
</dbReference>
<dbReference type="InterPro" id="IPR017441">
    <property type="entry name" value="Protein_kinase_ATP_BS"/>
</dbReference>
<dbReference type="Proteomes" id="UP000054937">
    <property type="component" value="Unassembled WGS sequence"/>
</dbReference>
<dbReference type="GO" id="GO:0005737">
    <property type="term" value="C:cytoplasm"/>
    <property type="evidence" value="ECO:0007669"/>
    <property type="project" value="TreeGrafter"/>
</dbReference>
<feature type="compositionally biased region" description="Low complexity" evidence="7">
    <location>
        <begin position="662"/>
        <end position="685"/>
    </location>
</feature>
<dbReference type="GO" id="GO:0004674">
    <property type="term" value="F:protein serine/threonine kinase activity"/>
    <property type="evidence" value="ECO:0007669"/>
    <property type="project" value="UniProtKB-KW"/>
</dbReference>
<dbReference type="InterPro" id="IPR008271">
    <property type="entry name" value="Ser/Thr_kinase_AS"/>
</dbReference>
<feature type="compositionally biased region" description="Polar residues" evidence="7">
    <location>
        <begin position="712"/>
        <end position="722"/>
    </location>
</feature>
<feature type="compositionally biased region" description="Polar residues" evidence="7">
    <location>
        <begin position="413"/>
        <end position="427"/>
    </location>
</feature>
<dbReference type="PANTHER" id="PTHR24346:SF82">
    <property type="entry name" value="KP78A-RELATED"/>
    <property type="match status" value="1"/>
</dbReference>
<keyword evidence="1" id="KW-0723">Serine/threonine-protein kinase</keyword>
<dbReference type="PROSITE" id="PS50011">
    <property type="entry name" value="PROTEIN_KINASE_DOM"/>
    <property type="match status" value="1"/>
</dbReference>
<evidence type="ECO:0000259" key="8">
    <source>
        <dbReference type="PROSITE" id="PS50011"/>
    </source>
</evidence>
<keyword evidence="3 6" id="KW-0547">Nucleotide-binding</keyword>
<protein>
    <submittedName>
        <fullName evidence="9">Protein kinase-like domain</fullName>
    </submittedName>
</protein>
<dbReference type="Gene3D" id="1.10.510.10">
    <property type="entry name" value="Transferase(Phosphotransferase) domain 1"/>
    <property type="match status" value="1"/>
</dbReference>
<dbReference type="InterPro" id="IPR000719">
    <property type="entry name" value="Prot_kinase_dom"/>
</dbReference>
<dbReference type="GO" id="GO:0005524">
    <property type="term" value="F:ATP binding"/>
    <property type="evidence" value="ECO:0007669"/>
    <property type="project" value="UniProtKB-UniRule"/>
</dbReference>
<gene>
    <name evidence="9" type="ORF">PPERSA_02886</name>
</gene>
<evidence type="ECO:0000313" key="9">
    <source>
        <dbReference type="EMBL" id="KRX03507.1"/>
    </source>
</evidence>
<dbReference type="InParanoid" id="A0A0V0QME8"/>
<evidence type="ECO:0000256" key="2">
    <source>
        <dbReference type="ARBA" id="ARBA00022679"/>
    </source>
</evidence>
<dbReference type="OrthoDB" id="193931at2759"/>
<organism evidence="9 10">
    <name type="scientific">Pseudocohnilembus persalinus</name>
    <name type="common">Ciliate</name>
    <dbReference type="NCBI Taxonomy" id="266149"/>
    <lineage>
        <taxon>Eukaryota</taxon>
        <taxon>Sar</taxon>
        <taxon>Alveolata</taxon>
        <taxon>Ciliophora</taxon>
        <taxon>Intramacronucleata</taxon>
        <taxon>Oligohymenophorea</taxon>
        <taxon>Scuticociliatia</taxon>
        <taxon>Philasterida</taxon>
        <taxon>Pseudocohnilembidae</taxon>
        <taxon>Pseudocohnilembus</taxon>
    </lineage>
</organism>
<feature type="compositionally biased region" description="Polar residues" evidence="7">
    <location>
        <begin position="567"/>
        <end position="597"/>
    </location>
</feature>
<feature type="compositionally biased region" description="Polar residues" evidence="7">
    <location>
        <begin position="607"/>
        <end position="618"/>
    </location>
</feature>
<feature type="binding site" evidence="6">
    <location>
        <position position="77"/>
    </location>
    <ligand>
        <name>ATP</name>
        <dbReference type="ChEBI" id="CHEBI:30616"/>
    </ligand>
</feature>
<name>A0A0V0QME8_PSEPJ</name>
<dbReference type="EMBL" id="LDAU01000131">
    <property type="protein sequence ID" value="KRX03507.1"/>
    <property type="molecule type" value="Genomic_DNA"/>
</dbReference>
<feature type="region of interest" description="Disordered" evidence="7">
    <location>
        <begin position="470"/>
        <end position="507"/>
    </location>
</feature>
<evidence type="ECO:0000256" key="6">
    <source>
        <dbReference type="PROSITE-ProRule" id="PRU10141"/>
    </source>
</evidence>
<dbReference type="OMA" id="CCLNEIN"/>
<feature type="domain" description="Protein kinase" evidence="8">
    <location>
        <begin position="48"/>
        <end position="300"/>
    </location>
</feature>
<dbReference type="PROSITE" id="PS00108">
    <property type="entry name" value="PROTEIN_KINASE_ST"/>
    <property type="match status" value="1"/>
</dbReference>
<feature type="region of interest" description="Disordered" evidence="7">
    <location>
        <begin position="405"/>
        <end position="457"/>
    </location>
</feature>
<feature type="compositionally biased region" description="Low complexity" evidence="7">
    <location>
        <begin position="476"/>
        <end position="493"/>
    </location>
</feature>
<feature type="region of interest" description="Disordered" evidence="7">
    <location>
        <begin position="712"/>
        <end position="732"/>
    </location>
</feature>
<feature type="compositionally biased region" description="Basic and acidic residues" evidence="7">
    <location>
        <begin position="30"/>
        <end position="40"/>
    </location>
</feature>
<evidence type="ECO:0000256" key="4">
    <source>
        <dbReference type="ARBA" id="ARBA00022777"/>
    </source>
</evidence>
<evidence type="ECO:0000313" key="10">
    <source>
        <dbReference type="Proteomes" id="UP000054937"/>
    </source>
</evidence>
<dbReference type="SUPFAM" id="SSF56112">
    <property type="entry name" value="Protein kinase-like (PK-like)"/>
    <property type="match status" value="1"/>
</dbReference>
<dbReference type="PANTHER" id="PTHR24346">
    <property type="entry name" value="MAP/MICROTUBULE AFFINITY-REGULATING KINASE"/>
    <property type="match status" value="1"/>
</dbReference>
<feature type="region of interest" description="Disordered" evidence="7">
    <location>
        <begin position="567"/>
        <end position="685"/>
    </location>
</feature>
<dbReference type="Pfam" id="PF00069">
    <property type="entry name" value="Pkinase"/>
    <property type="match status" value="1"/>
</dbReference>
<evidence type="ECO:0000256" key="7">
    <source>
        <dbReference type="SAM" id="MobiDB-lite"/>
    </source>
</evidence>
<keyword evidence="10" id="KW-1185">Reference proteome</keyword>
<comment type="caution">
    <text evidence="9">The sequence shown here is derived from an EMBL/GenBank/DDBJ whole genome shotgun (WGS) entry which is preliminary data.</text>
</comment>
<keyword evidence="4 9" id="KW-0418">Kinase</keyword>
<dbReference type="FunFam" id="1.10.510.10:FF:000740">
    <property type="entry name" value="SNF1-related protein kinase, putative"/>
    <property type="match status" value="1"/>
</dbReference>
<feature type="compositionally biased region" description="Polar residues" evidence="7">
    <location>
        <begin position="1"/>
        <end position="24"/>
    </location>
</feature>
<keyword evidence="5 6" id="KW-0067">ATP-binding</keyword>
<sequence>MTEKQNSINQDHYQNSNRVQNSENKNQKNIKKDSPKDTQQKNRCIGNYTIGKKLGEGAFGKVRLGIHNLTGEKVAIKILEKEKIIDVTDVERVSREIHILKLIKHPHIVQLYEIIETPNQIFLVMEFISGGEVYDYIVEKNRLPEAEACRLFQELISGIEYLHKLQIVHRDLKPENLMLNKKKGIKIVDFGLSNTYKKNELLKTACGSPCYAAPEMIAGKKYESKQVDVWSSGVILYAFLCGFLPFEDPNISELYKKILNGQFELPEFLSADAKDFLTNILNTDPQTRLNFEQIKNHKWFNCFKRDYEIPQGIIVGYNRYPVDQKILQELEQYGLKQDYVQNCLDANKHNHVTTSYHLLLRKYLVEGKDSFADFNSQKFDHTLLIHKKRPPKTTNNNMLTKDLIQNVDKENKPPSNKSLAKKTINSSEKNKKISVNKDTVPFQISSQNNKNNKTLKTELDDSAVKLIKKQSSTAPSNNSQTQQQYSYQNAQQQPSITSDKNSHRTSKGKGVNIQEYLGNTQNYMYNNQVLNSKNLANQQQQLNQQQYSQQHQQQQIQENYYNASTTTNKKKNSISNPLNQSFSYNNNAPYNILGSKQQTKKKRHNRTISQQVSTTSYSNNNNNNNSIMNKSHMKENSKTQDYQSFYGSQVQSQKQSMKKIQYKSSNKNCQQQQSRSRSKSLLKNQQISAISQRTTKNRQKSIHNTSQQYYSIENRRNSQSKTTKADSQRHKKTMSMIQGDSVNLGKNIINQSLNITSNNNNYYYQQQSQKVARNRANNMSFDLSQISKNKNQNQVLNLLLGASSCKQRTALQNILIGDNNTYNNNYMTTNNIQSNNNNNNNRPNSSYAIYAPQNQVNNQQKKQNIISARKQIQA</sequence>
<reference evidence="9 10" key="1">
    <citation type="journal article" date="2015" name="Sci. Rep.">
        <title>Genome of the facultative scuticociliatosis pathogen Pseudocohnilembus persalinus provides insight into its virulence through horizontal gene transfer.</title>
        <authorList>
            <person name="Xiong J."/>
            <person name="Wang G."/>
            <person name="Cheng J."/>
            <person name="Tian M."/>
            <person name="Pan X."/>
            <person name="Warren A."/>
            <person name="Jiang C."/>
            <person name="Yuan D."/>
            <person name="Miao W."/>
        </authorList>
    </citation>
    <scope>NUCLEOTIDE SEQUENCE [LARGE SCALE GENOMIC DNA]</scope>
    <source>
        <strain evidence="9">36N120E</strain>
    </source>
</reference>
<dbReference type="SMART" id="SM00220">
    <property type="entry name" value="S_TKc"/>
    <property type="match status" value="1"/>
</dbReference>